<evidence type="ECO:0000256" key="6">
    <source>
        <dbReference type="ARBA" id="ARBA00022525"/>
    </source>
</evidence>
<accession>Q024Z2</accession>
<comment type="subunit">
    <text evidence="19">Homodimer. The monomeric form is inactive while the homodimer is active.</text>
</comment>
<keyword evidence="7" id="KW-0121">Carboxypeptidase</keyword>
<evidence type="ECO:0000256" key="4">
    <source>
        <dbReference type="ARBA" id="ARBA00004613"/>
    </source>
</evidence>
<dbReference type="HOGENOM" id="CLU_033697_1_1_0"/>
<keyword evidence="18" id="KW-0458">Lysosome</keyword>
<evidence type="ECO:0000256" key="20">
    <source>
        <dbReference type="ARBA" id="ARBA00033328"/>
    </source>
</evidence>
<organism evidence="24">
    <name type="scientific">Solibacter usitatus (strain Ellin6076)</name>
    <dbReference type="NCBI Taxonomy" id="234267"/>
    <lineage>
        <taxon>Bacteria</taxon>
        <taxon>Pseudomonadati</taxon>
        <taxon>Acidobacteriota</taxon>
        <taxon>Terriglobia</taxon>
        <taxon>Bryobacterales</taxon>
        <taxon>Solibacteraceae</taxon>
        <taxon>Candidatus Solibacter</taxon>
    </lineage>
</organism>
<evidence type="ECO:0000313" key="24">
    <source>
        <dbReference type="EMBL" id="ABJ83434.1"/>
    </source>
</evidence>
<dbReference type="STRING" id="234267.Acid_2445"/>
<dbReference type="GO" id="GO:0006508">
    <property type="term" value="P:proteolysis"/>
    <property type="evidence" value="ECO:0007669"/>
    <property type="project" value="UniProtKB-KW"/>
</dbReference>
<dbReference type="GO" id="GO:0046872">
    <property type="term" value="F:metal ion binding"/>
    <property type="evidence" value="ECO:0007669"/>
    <property type="project" value="UniProtKB-KW"/>
</dbReference>
<dbReference type="PANTHER" id="PTHR12053">
    <property type="entry name" value="PROTEASE FAMILY M28 PLASMA GLUTAMATE CARBOXYPEPTIDASE-RELATED"/>
    <property type="match status" value="1"/>
</dbReference>
<reference evidence="24" key="1">
    <citation type="submission" date="2006-10" db="EMBL/GenBank/DDBJ databases">
        <title>Complete sequence of Solibacter usitatus Ellin6076.</title>
        <authorList>
            <consortium name="US DOE Joint Genome Institute"/>
            <person name="Copeland A."/>
            <person name="Lucas S."/>
            <person name="Lapidus A."/>
            <person name="Barry K."/>
            <person name="Detter J.C."/>
            <person name="Glavina del Rio T."/>
            <person name="Hammon N."/>
            <person name="Israni S."/>
            <person name="Dalin E."/>
            <person name="Tice H."/>
            <person name="Pitluck S."/>
            <person name="Thompson L.S."/>
            <person name="Brettin T."/>
            <person name="Bruce D."/>
            <person name="Han C."/>
            <person name="Tapia R."/>
            <person name="Gilna P."/>
            <person name="Schmutz J."/>
            <person name="Larimer F."/>
            <person name="Land M."/>
            <person name="Hauser L."/>
            <person name="Kyrpides N."/>
            <person name="Mikhailova N."/>
            <person name="Janssen P.H."/>
            <person name="Kuske C.R."/>
            <person name="Richardson P."/>
        </authorList>
    </citation>
    <scope>NUCLEOTIDE SEQUENCE</scope>
    <source>
        <strain evidence="24">Ellin6076</strain>
    </source>
</reference>
<feature type="domain" description="PA" evidence="22">
    <location>
        <begin position="132"/>
        <end position="226"/>
    </location>
</feature>
<evidence type="ECO:0000256" key="15">
    <source>
        <dbReference type="ARBA" id="ARBA00023049"/>
    </source>
</evidence>
<evidence type="ECO:0000256" key="12">
    <source>
        <dbReference type="ARBA" id="ARBA00022824"/>
    </source>
</evidence>
<dbReference type="GO" id="GO:0070573">
    <property type="term" value="F:metallodipeptidase activity"/>
    <property type="evidence" value="ECO:0007669"/>
    <property type="project" value="InterPro"/>
</dbReference>
<protein>
    <recommendedName>
        <fullName evidence="5">Carboxypeptidase Q</fullName>
    </recommendedName>
    <alternativeName>
        <fullName evidence="20">Plasma glutamate carboxypeptidase</fullName>
    </alternativeName>
</protein>
<evidence type="ECO:0000259" key="22">
    <source>
        <dbReference type="Pfam" id="PF02225"/>
    </source>
</evidence>
<evidence type="ECO:0000256" key="5">
    <source>
        <dbReference type="ARBA" id="ARBA00014116"/>
    </source>
</evidence>
<keyword evidence="10 21" id="KW-0732">Signal</keyword>
<keyword evidence="15" id="KW-0482">Metalloprotease</keyword>
<dbReference type="eggNOG" id="COG2234">
    <property type="taxonomic scope" value="Bacteria"/>
</dbReference>
<evidence type="ECO:0000256" key="3">
    <source>
        <dbReference type="ARBA" id="ARBA00004555"/>
    </source>
</evidence>
<evidence type="ECO:0000256" key="8">
    <source>
        <dbReference type="ARBA" id="ARBA00022670"/>
    </source>
</evidence>
<sequence precursor="true">MSLMISRAFALSLCLLLAAGRLPAADLAEQYHATADKLIDAALADTEGYNRLTYLCYRIGNRLSGSPGLEKAIAWSVEQMKAAGLSNVRVIPAKVPHWVRGAESARMVAPSERPLHMLGLGMSIGTPPGGITADVVAVSTFEELTKLGKEKVQGKIVLYNEEYRGYGPTRVYRATGAARAAAFGAVAALVRSATPLAMQIPHTGEMNYDEAQPKIPAAAVSPEDAMMLASLAGSGVPVKVHLEMSAQTLPDADSGDVIGEIPGREHPEEVVVMGGHIDSWDVGQGAQDDGASIMACLQAVALMKKLGLQPRRTIRVAFWVNEENGGHGGIAYRDFIGDKIKHQVAAIEMDGGAEAPRGFGAGVDASSMEMLRQIARLLDRIGAGEITAGGGGSDIGPLMRDGVPGLGERTVGTHYFDWHHTEADTLDKVSPEDFRKNVAALAVMGYALADMPGRLVATPVASRRGQ</sequence>
<keyword evidence="12" id="KW-0256">Endoplasmic reticulum</keyword>
<evidence type="ECO:0000256" key="17">
    <source>
        <dbReference type="ARBA" id="ARBA00023180"/>
    </source>
</evidence>
<dbReference type="Pfam" id="PF04389">
    <property type="entry name" value="Peptidase_M28"/>
    <property type="match status" value="1"/>
</dbReference>
<feature type="domain" description="Peptidase M28" evidence="23">
    <location>
        <begin position="257"/>
        <end position="440"/>
    </location>
</feature>
<dbReference type="InterPro" id="IPR039866">
    <property type="entry name" value="CPQ"/>
</dbReference>
<evidence type="ECO:0000256" key="13">
    <source>
        <dbReference type="ARBA" id="ARBA00022833"/>
    </source>
</evidence>
<dbReference type="GO" id="GO:0004180">
    <property type="term" value="F:carboxypeptidase activity"/>
    <property type="evidence" value="ECO:0007669"/>
    <property type="project" value="UniProtKB-KW"/>
</dbReference>
<name>Q024Z2_SOLUE</name>
<dbReference type="Gene3D" id="3.50.30.30">
    <property type="match status" value="1"/>
</dbReference>
<dbReference type="SUPFAM" id="SSF53187">
    <property type="entry name" value="Zn-dependent exopeptidases"/>
    <property type="match status" value="1"/>
</dbReference>
<dbReference type="GO" id="GO:0005764">
    <property type="term" value="C:lysosome"/>
    <property type="evidence" value="ECO:0007669"/>
    <property type="project" value="UniProtKB-SubCell"/>
</dbReference>
<evidence type="ECO:0000256" key="19">
    <source>
        <dbReference type="ARBA" id="ARBA00025833"/>
    </source>
</evidence>
<evidence type="ECO:0000256" key="14">
    <source>
        <dbReference type="ARBA" id="ARBA00023034"/>
    </source>
</evidence>
<keyword evidence="8" id="KW-0645">Protease</keyword>
<feature type="signal peptide" evidence="21">
    <location>
        <begin position="1"/>
        <end position="24"/>
    </location>
</feature>
<keyword evidence="14" id="KW-0333">Golgi apparatus</keyword>
<evidence type="ECO:0000256" key="2">
    <source>
        <dbReference type="ARBA" id="ARBA00004371"/>
    </source>
</evidence>
<evidence type="ECO:0000256" key="18">
    <source>
        <dbReference type="ARBA" id="ARBA00023228"/>
    </source>
</evidence>
<feature type="chain" id="PRO_5004163131" description="Carboxypeptidase Q" evidence="21">
    <location>
        <begin position="25"/>
        <end position="466"/>
    </location>
</feature>
<dbReference type="InParanoid" id="Q024Z2"/>
<proteinExistence type="predicted"/>
<keyword evidence="9" id="KW-0479">Metal-binding</keyword>
<keyword evidence="11" id="KW-0378">Hydrolase</keyword>
<keyword evidence="6" id="KW-0964">Secreted</keyword>
<dbReference type="AlphaFoldDB" id="Q024Z2"/>
<keyword evidence="17" id="KW-0325">Glycoprotein</keyword>
<dbReference type="InterPro" id="IPR003137">
    <property type="entry name" value="PA_domain"/>
</dbReference>
<evidence type="ECO:0000256" key="10">
    <source>
        <dbReference type="ARBA" id="ARBA00022729"/>
    </source>
</evidence>
<gene>
    <name evidence="24" type="ordered locus">Acid_2445</name>
</gene>
<evidence type="ECO:0000259" key="23">
    <source>
        <dbReference type="Pfam" id="PF04389"/>
    </source>
</evidence>
<dbReference type="PANTHER" id="PTHR12053:SF3">
    <property type="entry name" value="CARBOXYPEPTIDASE Q"/>
    <property type="match status" value="1"/>
</dbReference>
<evidence type="ECO:0000256" key="7">
    <source>
        <dbReference type="ARBA" id="ARBA00022645"/>
    </source>
</evidence>
<dbReference type="Pfam" id="PF02225">
    <property type="entry name" value="PA"/>
    <property type="match status" value="1"/>
</dbReference>
<evidence type="ECO:0000256" key="1">
    <source>
        <dbReference type="ARBA" id="ARBA00004240"/>
    </source>
</evidence>
<comment type="subcellular location">
    <subcellularLocation>
        <location evidence="1">Endoplasmic reticulum</location>
    </subcellularLocation>
    <subcellularLocation>
        <location evidence="3">Golgi apparatus</location>
    </subcellularLocation>
    <subcellularLocation>
        <location evidence="2">Lysosome</location>
    </subcellularLocation>
    <subcellularLocation>
        <location evidence="4">Secreted</location>
    </subcellularLocation>
</comment>
<evidence type="ECO:0000256" key="9">
    <source>
        <dbReference type="ARBA" id="ARBA00022723"/>
    </source>
</evidence>
<keyword evidence="13" id="KW-0862">Zinc</keyword>
<dbReference type="EMBL" id="CP000473">
    <property type="protein sequence ID" value="ABJ83434.1"/>
    <property type="molecule type" value="Genomic_DNA"/>
</dbReference>
<dbReference type="KEGG" id="sus:Acid_2445"/>
<evidence type="ECO:0000256" key="21">
    <source>
        <dbReference type="SAM" id="SignalP"/>
    </source>
</evidence>
<dbReference type="GO" id="GO:0005615">
    <property type="term" value="C:extracellular space"/>
    <property type="evidence" value="ECO:0007669"/>
    <property type="project" value="TreeGrafter"/>
</dbReference>
<evidence type="ECO:0000256" key="11">
    <source>
        <dbReference type="ARBA" id="ARBA00022801"/>
    </source>
</evidence>
<keyword evidence="16" id="KW-0865">Zymogen</keyword>
<dbReference type="Gene3D" id="3.40.630.10">
    <property type="entry name" value="Zn peptidases"/>
    <property type="match status" value="1"/>
</dbReference>
<evidence type="ECO:0000256" key="16">
    <source>
        <dbReference type="ARBA" id="ARBA00023145"/>
    </source>
</evidence>
<dbReference type="GO" id="GO:0043171">
    <property type="term" value="P:peptide catabolic process"/>
    <property type="evidence" value="ECO:0007669"/>
    <property type="project" value="TreeGrafter"/>
</dbReference>
<dbReference type="InterPro" id="IPR007484">
    <property type="entry name" value="Peptidase_M28"/>
</dbReference>